<accession>A0ABQ5HVY5</accession>
<dbReference type="PROSITE" id="PS50158">
    <property type="entry name" value="ZF_CCHC"/>
    <property type="match status" value="1"/>
</dbReference>
<feature type="compositionally biased region" description="Low complexity" evidence="2">
    <location>
        <begin position="1"/>
        <end position="15"/>
    </location>
</feature>
<reference evidence="4" key="2">
    <citation type="submission" date="2022-01" db="EMBL/GenBank/DDBJ databases">
        <authorList>
            <person name="Yamashiro T."/>
            <person name="Shiraishi A."/>
            <person name="Satake H."/>
            <person name="Nakayama K."/>
        </authorList>
    </citation>
    <scope>NUCLEOTIDE SEQUENCE</scope>
</reference>
<dbReference type="SMART" id="SM00343">
    <property type="entry name" value="ZnF_C2HC"/>
    <property type="match status" value="1"/>
</dbReference>
<evidence type="ECO:0000259" key="3">
    <source>
        <dbReference type="PROSITE" id="PS50158"/>
    </source>
</evidence>
<proteinExistence type="predicted"/>
<name>A0ABQ5HVY5_9ASTR</name>
<gene>
    <name evidence="4" type="ORF">Tco_1080710</name>
</gene>
<dbReference type="Proteomes" id="UP001151760">
    <property type="component" value="Unassembled WGS sequence"/>
</dbReference>
<evidence type="ECO:0000313" key="5">
    <source>
        <dbReference type="Proteomes" id="UP001151760"/>
    </source>
</evidence>
<dbReference type="EMBL" id="BQNB010020057">
    <property type="protein sequence ID" value="GJT91865.1"/>
    <property type="molecule type" value="Genomic_DNA"/>
</dbReference>
<keyword evidence="1" id="KW-0479">Metal-binding</keyword>
<feature type="region of interest" description="Disordered" evidence="2">
    <location>
        <begin position="1"/>
        <end position="31"/>
    </location>
</feature>
<keyword evidence="5" id="KW-1185">Reference proteome</keyword>
<keyword evidence="1" id="KW-0863">Zinc-finger</keyword>
<feature type="compositionally biased region" description="Basic and acidic residues" evidence="2">
    <location>
        <begin position="16"/>
        <end position="31"/>
    </location>
</feature>
<keyword evidence="1" id="KW-0862">Zinc</keyword>
<dbReference type="Pfam" id="PF00098">
    <property type="entry name" value="zf-CCHC"/>
    <property type="match status" value="1"/>
</dbReference>
<organism evidence="4 5">
    <name type="scientific">Tanacetum coccineum</name>
    <dbReference type="NCBI Taxonomy" id="301880"/>
    <lineage>
        <taxon>Eukaryota</taxon>
        <taxon>Viridiplantae</taxon>
        <taxon>Streptophyta</taxon>
        <taxon>Embryophyta</taxon>
        <taxon>Tracheophyta</taxon>
        <taxon>Spermatophyta</taxon>
        <taxon>Magnoliopsida</taxon>
        <taxon>eudicotyledons</taxon>
        <taxon>Gunneridae</taxon>
        <taxon>Pentapetalae</taxon>
        <taxon>asterids</taxon>
        <taxon>campanulids</taxon>
        <taxon>Asterales</taxon>
        <taxon>Asteraceae</taxon>
        <taxon>Asteroideae</taxon>
        <taxon>Anthemideae</taxon>
        <taxon>Anthemidinae</taxon>
        <taxon>Tanacetum</taxon>
    </lineage>
</organism>
<dbReference type="SUPFAM" id="SSF57756">
    <property type="entry name" value="Retrovirus zinc finger-like domains"/>
    <property type="match status" value="1"/>
</dbReference>
<protein>
    <submittedName>
        <fullName evidence="4">Copia protein</fullName>
    </submittedName>
</protein>
<reference evidence="4" key="1">
    <citation type="journal article" date="2022" name="Int. J. Mol. Sci.">
        <title>Draft Genome of Tanacetum Coccineum: Genomic Comparison of Closely Related Tanacetum-Family Plants.</title>
        <authorList>
            <person name="Yamashiro T."/>
            <person name="Shiraishi A."/>
            <person name="Nakayama K."/>
            <person name="Satake H."/>
        </authorList>
    </citation>
    <scope>NUCLEOTIDE SEQUENCE</scope>
</reference>
<comment type="caution">
    <text evidence="4">The sequence shown here is derived from an EMBL/GenBank/DDBJ whole genome shotgun (WGS) entry which is preliminary data.</text>
</comment>
<dbReference type="Pfam" id="PF14223">
    <property type="entry name" value="Retrotran_gag_2"/>
    <property type="match status" value="1"/>
</dbReference>
<evidence type="ECO:0000313" key="4">
    <source>
        <dbReference type="EMBL" id="GJT91865.1"/>
    </source>
</evidence>
<feature type="domain" description="CCHC-type" evidence="3">
    <location>
        <begin position="261"/>
        <end position="276"/>
    </location>
</feature>
<evidence type="ECO:0000256" key="2">
    <source>
        <dbReference type="SAM" id="MobiDB-lite"/>
    </source>
</evidence>
<sequence length="406" mass="45934">MITVTTGEGEQQTQVTREKTDEEFTEAENNKERADIHATNILSQGLPRHIFNTLNQIEMTKEIWVNVELLMQGSGLTEQQKKETLFDQYERFWANGNESIHDYFVRFHKLINDMKITKMEIPVHQRYTKFVNNLPSYWGKYVTIVKNNKDISNVSYVDLYTHLKSYEQHAMKTLSKMNQTSGNADPLAYMAQATHSTSSPSQYVPLPPQYAPAPQQAPQSTNDAMLATMNQIITTESVQRRAPGNKGKHVATGSQGKVVTCYNCRGQGHVAKECKEKKRAKDSQWFKDKALLMEAKEKGAILDAEAEAFLADVECTTPYAKPLAITTTTTFEVSQEIHRGEQLDSDVDSVIDDHDNTIPYHQYQLNNEVESVPTDVSSVIPGEISVITILDDLRSQLEGHIKTNEE</sequence>
<dbReference type="InterPro" id="IPR001878">
    <property type="entry name" value="Znf_CCHC"/>
</dbReference>
<evidence type="ECO:0000256" key="1">
    <source>
        <dbReference type="PROSITE-ProRule" id="PRU00047"/>
    </source>
</evidence>
<dbReference type="Gene3D" id="4.10.60.10">
    <property type="entry name" value="Zinc finger, CCHC-type"/>
    <property type="match status" value="1"/>
</dbReference>
<dbReference type="InterPro" id="IPR036875">
    <property type="entry name" value="Znf_CCHC_sf"/>
</dbReference>